<sequence length="894" mass="100147">MPTLKKSAASTSLAAEAAEPGVLPFERAMSAATLGTLPLIELVSAAEALVAGKQANDACTLYRAWLKHTVSPAAHAIHFNLGVVLVNLQDHAGAEASYRQAIGLLPEFVQAYLNLGTVLERTGRVEEAIATWRKALALTDPASPNDRPLRIHACNNLGRVLEMRRQYQEAEAMLTESLMLDAAQPDAAAHWLHLRQKQCKWPALTPINGISKDELLRSASALALLSASDDPALQLASSRAFVAKKVMPPAAPLAPADGYAHKRLRIGYLSSDLCSHAVSILTAELFELHDRSRVEVFAFSWSREDGTPLRARVVKAMDHYIPIHELTDEQAAKLIRSHEIDILVDLHGLTLGTRFNILSYRPAPVQITYLGFPGTTALPCIDYVIADEFLIPPELADFYTEKPLYMPECFQVNDRKRKVGEAPTKAECGLPEDKFIFCSFNNNFKFTPEVFGAWMRVMQRAPDSVLWLVADTEWSQDNLRKQAAAHGIDPQRLIFAGRVAPEQYLARFQVADLFLDTYPFNAGTTASDALWAGLPLLTYTGRAFASRMAGSLLRAAGLPELVAFSLEEYEEKAVALALDRSRVDAMKQHLKETRFTCALFDSPRFVRALEDRFETLAKRPAGAAAINEQPEEPRMQLPKITPMENPARVQNFMVRTVWGLTDPARFYALMDEAMKLVVPGSYLGDNLFTWGRSNSLFEDGPFREAWQNNVQNDADRAIAWRRYILACSAYHCAQLEGDFVECGVYRGTGIKTVIDYFGKDKFTKTYWGYDTFDYNPVQSHKFEGQEDGLFDEIKKRFDGYEQVRLVKGLLPQSLEGNSPEKIAFLHIDLNSAEFEIATLNVLFDRLVPGGMLILDDYEWSGEYRLQKIAEDEWFEKRCYRVFPLPTGQGLVIKR</sequence>
<evidence type="ECO:0000259" key="9">
    <source>
        <dbReference type="Pfam" id="PF13844"/>
    </source>
</evidence>
<dbReference type="Pfam" id="PF05711">
    <property type="entry name" value="TylF"/>
    <property type="match status" value="1"/>
</dbReference>
<evidence type="ECO:0000313" key="10">
    <source>
        <dbReference type="EMBL" id="NEX59654.1"/>
    </source>
</evidence>
<comment type="similarity">
    <text evidence="2">Belongs to the glycosyltransferase 41 family. O-GlcNAc transferase subfamily.</text>
</comment>
<keyword evidence="4" id="KW-0328">Glycosyltransferase</keyword>
<dbReference type="Gene3D" id="3.40.50.2000">
    <property type="entry name" value="Glycogen Phosphorylase B"/>
    <property type="match status" value="1"/>
</dbReference>
<evidence type="ECO:0000256" key="3">
    <source>
        <dbReference type="ARBA" id="ARBA00011970"/>
    </source>
</evidence>
<dbReference type="Pfam" id="PF13432">
    <property type="entry name" value="TPR_16"/>
    <property type="match status" value="1"/>
</dbReference>
<dbReference type="PROSITE" id="PS50293">
    <property type="entry name" value="TPR_REGION"/>
    <property type="match status" value="1"/>
</dbReference>
<dbReference type="InterPro" id="IPR008884">
    <property type="entry name" value="TylF_MeTrfase"/>
</dbReference>
<keyword evidence="7 8" id="KW-0802">TPR repeat</keyword>
<feature type="domain" description="O-GlcNAc transferase C-terminal" evidence="9">
    <location>
        <begin position="424"/>
        <end position="607"/>
    </location>
</feature>
<dbReference type="Pfam" id="PF13424">
    <property type="entry name" value="TPR_12"/>
    <property type="match status" value="1"/>
</dbReference>
<dbReference type="EC" id="2.4.1.255" evidence="3"/>
<evidence type="ECO:0000256" key="5">
    <source>
        <dbReference type="ARBA" id="ARBA00022679"/>
    </source>
</evidence>
<dbReference type="PANTHER" id="PTHR44998">
    <property type="match status" value="1"/>
</dbReference>
<keyword evidence="5" id="KW-0808">Transferase</keyword>
<evidence type="ECO:0000256" key="1">
    <source>
        <dbReference type="ARBA" id="ARBA00004922"/>
    </source>
</evidence>
<dbReference type="AlphaFoldDB" id="A0A6B3SFM2"/>
<dbReference type="InterPro" id="IPR019734">
    <property type="entry name" value="TPR_rpt"/>
</dbReference>
<dbReference type="Gene3D" id="3.40.50.150">
    <property type="entry name" value="Vaccinia Virus protein VP39"/>
    <property type="match status" value="1"/>
</dbReference>
<dbReference type="SMART" id="SM00028">
    <property type="entry name" value="TPR"/>
    <property type="match status" value="3"/>
</dbReference>
<protein>
    <recommendedName>
        <fullName evidence="3">protein O-GlcNAc transferase</fullName>
        <ecNumber evidence="3">2.4.1.255</ecNumber>
    </recommendedName>
</protein>
<evidence type="ECO:0000256" key="2">
    <source>
        <dbReference type="ARBA" id="ARBA00005386"/>
    </source>
</evidence>
<dbReference type="Gene3D" id="1.25.40.10">
    <property type="entry name" value="Tetratricopeptide repeat domain"/>
    <property type="match status" value="2"/>
</dbReference>
<feature type="repeat" description="TPR" evidence="8">
    <location>
        <begin position="109"/>
        <end position="142"/>
    </location>
</feature>
<feature type="domain" description="O-GlcNAc transferase C-terminal" evidence="9">
    <location>
        <begin position="260"/>
        <end position="417"/>
    </location>
</feature>
<dbReference type="RefSeq" id="WP_163960010.1">
    <property type="nucleotide sequence ID" value="NZ_JAAIVB010000007.1"/>
</dbReference>
<dbReference type="SUPFAM" id="SSF53756">
    <property type="entry name" value="UDP-Glycosyltransferase/glycogen phosphorylase"/>
    <property type="match status" value="1"/>
</dbReference>
<evidence type="ECO:0000256" key="6">
    <source>
        <dbReference type="ARBA" id="ARBA00022737"/>
    </source>
</evidence>
<proteinExistence type="inferred from homology"/>
<comment type="caution">
    <text evidence="10">The sequence shown here is derived from an EMBL/GenBank/DDBJ whole genome shotgun (WGS) entry which is preliminary data.</text>
</comment>
<accession>A0A6B3SFM2</accession>
<organism evidence="10 11">
    <name type="scientific">Noviherbaspirillum galbum</name>
    <dbReference type="NCBI Taxonomy" id="2709383"/>
    <lineage>
        <taxon>Bacteria</taxon>
        <taxon>Pseudomonadati</taxon>
        <taxon>Pseudomonadota</taxon>
        <taxon>Betaproteobacteria</taxon>
        <taxon>Burkholderiales</taxon>
        <taxon>Oxalobacteraceae</taxon>
        <taxon>Noviherbaspirillum</taxon>
    </lineage>
</organism>
<dbReference type="EMBL" id="JAAIVB010000007">
    <property type="protein sequence ID" value="NEX59654.1"/>
    <property type="molecule type" value="Genomic_DNA"/>
</dbReference>
<dbReference type="InterPro" id="IPR029489">
    <property type="entry name" value="OGT/SEC/SPY_C"/>
</dbReference>
<dbReference type="InterPro" id="IPR029063">
    <property type="entry name" value="SAM-dependent_MTases_sf"/>
</dbReference>
<dbReference type="InterPro" id="IPR011990">
    <property type="entry name" value="TPR-like_helical_dom_sf"/>
</dbReference>
<name>A0A6B3SFM2_9BURK</name>
<dbReference type="Pfam" id="PF13844">
    <property type="entry name" value="Glyco_transf_41"/>
    <property type="match status" value="2"/>
</dbReference>
<keyword evidence="11" id="KW-1185">Reference proteome</keyword>
<dbReference type="PANTHER" id="PTHR44998:SF1">
    <property type="entry name" value="UDP-N-ACETYLGLUCOSAMINE--PEPTIDE N-ACETYLGLUCOSAMINYLTRANSFERASE 110 KDA SUBUNIT"/>
    <property type="match status" value="1"/>
</dbReference>
<reference evidence="10 11" key="1">
    <citation type="submission" date="2020-02" db="EMBL/GenBank/DDBJ databases">
        <authorList>
            <person name="Kim M.K."/>
        </authorList>
    </citation>
    <scope>NUCLEOTIDE SEQUENCE [LARGE SCALE GENOMIC DNA]</scope>
    <source>
        <strain evidence="10 11">17J57-3</strain>
    </source>
</reference>
<dbReference type="PROSITE" id="PS50005">
    <property type="entry name" value="TPR"/>
    <property type="match status" value="1"/>
</dbReference>
<evidence type="ECO:0000256" key="4">
    <source>
        <dbReference type="ARBA" id="ARBA00022676"/>
    </source>
</evidence>
<keyword evidence="6" id="KW-0677">Repeat</keyword>
<evidence type="ECO:0000256" key="8">
    <source>
        <dbReference type="PROSITE-ProRule" id="PRU00339"/>
    </source>
</evidence>
<dbReference type="Proteomes" id="UP000482155">
    <property type="component" value="Unassembled WGS sequence"/>
</dbReference>
<gene>
    <name evidence="10" type="ORF">G3574_01055</name>
</gene>
<dbReference type="GO" id="GO:0097363">
    <property type="term" value="F:protein O-acetylglucosaminyltransferase activity"/>
    <property type="evidence" value="ECO:0007669"/>
    <property type="project" value="UniProtKB-EC"/>
</dbReference>
<dbReference type="Gene3D" id="3.40.50.11380">
    <property type="match status" value="1"/>
</dbReference>
<dbReference type="SUPFAM" id="SSF48452">
    <property type="entry name" value="TPR-like"/>
    <property type="match status" value="1"/>
</dbReference>
<evidence type="ECO:0000256" key="7">
    <source>
        <dbReference type="ARBA" id="ARBA00022803"/>
    </source>
</evidence>
<evidence type="ECO:0000313" key="11">
    <source>
        <dbReference type="Proteomes" id="UP000482155"/>
    </source>
</evidence>
<comment type="pathway">
    <text evidence="1">Protein modification; protein glycosylation.</text>
</comment>